<evidence type="ECO:0000256" key="4">
    <source>
        <dbReference type="SAM" id="MobiDB-lite"/>
    </source>
</evidence>
<feature type="region of interest" description="Disordered" evidence="4">
    <location>
        <begin position="403"/>
        <end position="423"/>
    </location>
</feature>
<evidence type="ECO:0000256" key="2">
    <source>
        <dbReference type="ARBA" id="ARBA00022630"/>
    </source>
</evidence>
<organism evidence="6 7">
    <name type="scientific">Microbispora oryzae</name>
    <dbReference type="NCBI Taxonomy" id="2806554"/>
    <lineage>
        <taxon>Bacteria</taxon>
        <taxon>Bacillati</taxon>
        <taxon>Actinomycetota</taxon>
        <taxon>Actinomycetes</taxon>
        <taxon>Streptosporangiales</taxon>
        <taxon>Streptosporangiaceae</taxon>
        <taxon>Microbispora</taxon>
    </lineage>
</organism>
<dbReference type="GO" id="GO:0016709">
    <property type="term" value="F:oxidoreductase activity, acting on paired donors, with incorporation or reduction of molecular oxygen, NAD(P)H as one donor, and incorporation of one atom of oxygen"/>
    <property type="evidence" value="ECO:0007669"/>
    <property type="project" value="UniProtKB-ARBA"/>
</dbReference>
<keyword evidence="2" id="KW-0285">Flavoprotein</keyword>
<dbReference type="Gene3D" id="3.40.30.120">
    <property type="match status" value="1"/>
</dbReference>
<dbReference type="PANTHER" id="PTHR43004">
    <property type="entry name" value="TRK SYSTEM POTASSIUM UPTAKE PROTEIN"/>
    <property type="match status" value="1"/>
</dbReference>
<dbReference type="InterPro" id="IPR050641">
    <property type="entry name" value="RIFMO-like"/>
</dbReference>
<keyword evidence="6" id="KW-0503">Monooxygenase</keyword>
<feature type="domain" description="FAD-binding" evidence="5">
    <location>
        <begin position="6"/>
        <end position="359"/>
    </location>
</feature>
<gene>
    <name evidence="6" type="ORF">JOL79_21530</name>
</gene>
<dbReference type="Pfam" id="PF01494">
    <property type="entry name" value="FAD_binding_3"/>
    <property type="match status" value="1"/>
</dbReference>
<dbReference type="RefSeq" id="WP_210157680.1">
    <property type="nucleotide sequence ID" value="NZ_JAFCNB010000012.1"/>
</dbReference>
<accession>A0A940WS09</accession>
<reference evidence="6" key="1">
    <citation type="submission" date="2021-02" db="EMBL/GenBank/DDBJ databases">
        <title>Draft genome sequence of Microbispora sp. RL4-1S isolated from rice leaves in Thailand.</title>
        <authorList>
            <person name="Muangham S."/>
            <person name="Duangmal K."/>
        </authorList>
    </citation>
    <scope>NUCLEOTIDE SEQUENCE</scope>
    <source>
        <strain evidence="6">RL4-1S</strain>
    </source>
</reference>
<proteinExistence type="predicted"/>
<keyword evidence="3" id="KW-0274">FAD</keyword>
<evidence type="ECO:0000259" key="5">
    <source>
        <dbReference type="Pfam" id="PF01494"/>
    </source>
</evidence>
<keyword evidence="6" id="KW-0560">Oxidoreductase</keyword>
<dbReference type="Pfam" id="PF21274">
    <property type="entry name" value="Rng_hyd_C"/>
    <property type="match status" value="1"/>
</dbReference>
<evidence type="ECO:0000313" key="7">
    <source>
        <dbReference type="Proteomes" id="UP000674234"/>
    </source>
</evidence>
<dbReference type="PRINTS" id="PR00420">
    <property type="entry name" value="RNGMNOXGNASE"/>
</dbReference>
<evidence type="ECO:0000256" key="1">
    <source>
        <dbReference type="ARBA" id="ARBA00001974"/>
    </source>
</evidence>
<dbReference type="GO" id="GO:0071949">
    <property type="term" value="F:FAD binding"/>
    <property type="evidence" value="ECO:0007669"/>
    <property type="project" value="InterPro"/>
</dbReference>
<sequence length="534" mass="55879">MTEATTPVLVVGAGLAGLSTAMFLGVHGVASVVVERHPGLSVQPKARGQMPATMEALASAGVAERFRGAAPPGREEMIIVIAETVSGPVMKDFVQGMPDFSAFSPMPMAHASQERAERIMAERAVEVGADIRFSTELESFRQDGERVVAVLRDVTTGRRTTLTAGYLVAADGHKGGIRDAAGVGVHGQRSRGQGRTMFAQFEADLDVALDGAAFGLFYLRNPALPSGFATVVTTDHPGRYVIAVGFPQDEEPGRGRLAEVIRIATGLPGLDVRVVDAAWTSSGDHITRVADTFRSGRVLLAGDAAHLMPPTGGQGGNTAVLDGYHLAWKLAAVLSGTAGPGLLDSHDAERRPFADALAEQQYANLVERQAPHLRDGTEAEIIDPMAGLFGYVCPAGAFVPEQTGDRPGPLFEDPAAPSGLPGSRAPHVRLSRAGTPMSPRDLFGPGFALLTTSAAWAGTVERAGRALGVGLDLHVIGDGLIDVDGRFLSAYGVTETGATLVRPDGVIAWRSRGPAAPAALEDALRHVLDRVRPS</sequence>
<comment type="caution">
    <text evidence="6">The sequence shown here is derived from an EMBL/GenBank/DDBJ whole genome shotgun (WGS) entry which is preliminary data.</text>
</comment>
<name>A0A940WS09_9ACTN</name>
<dbReference type="Proteomes" id="UP000674234">
    <property type="component" value="Unassembled WGS sequence"/>
</dbReference>
<dbReference type="EMBL" id="JAFCNB010000012">
    <property type="protein sequence ID" value="MBP2706395.1"/>
    <property type="molecule type" value="Genomic_DNA"/>
</dbReference>
<dbReference type="Gene3D" id="3.50.50.60">
    <property type="entry name" value="FAD/NAD(P)-binding domain"/>
    <property type="match status" value="1"/>
</dbReference>
<dbReference type="InterPro" id="IPR002938">
    <property type="entry name" value="FAD-bd"/>
</dbReference>
<keyword evidence="7" id="KW-1185">Reference proteome</keyword>
<evidence type="ECO:0000313" key="6">
    <source>
        <dbReference type="EMBL" id="MBP2706395.1"/>
    </source>
</evidence>
<dbReference type="Gene3D" id="3.30.9.10">
    <property type="entry name" value="D-Amino Acid Oxidase, subunit A, domain 2"/>
    <property type="match status" value="1"/>
</dbReference>
<dbReference type="InterPro" id="IPR036188">
    <property type="entry name" value="FAD/NAD-bd_sf"/>
</dbReference>
<dbReference type="PANTHER" id="PTHR43004:SF19">
    <property type="entry name" value="BINDING MONOOXYGENASE, PUTATIVE (JCVI)-RELATED"/>
    <property type="match status" value="1"/>
</dbReference>
<evidence type="ECO:0000256" key="3">
    <source>
        <dbReference type="ARBA" id="ARBA00022827"/>
    </source>
</evidence>
<comment type="cofactor">
    <cofactor evidence="1">
        <name>FAD</name>
        <dbReference type="ChEBI" id="CHEBI:57692"/>
    </cofactor>
</comment>
<dbReference type="AlphaFoldDB" id="A0A940WS09"/>
<dbReference type="SUPFAM" id="SSF51905">
    <property type="entry name" value="FAD/NAD(P)-binding domain"/>
    <property type="match status" value="1"/>
</dbReference>
<protein>
    <submittedName>
        <fullName evidence="6">FAD-dependent monooxygenase</fullName>
    </submittedName>
</protein>